<keyword evidence="1" id="KW-0696">RNA-directed RNA polymerase</keyword>
<reference evidence="7" key="1">
    <citation type="submission" date="2020-03" db="EMBL/GenBank/DDBJ databases">
        <authorList>
            <person name="Jo Y."/>
            <person name="Cho W.K."/>
        </authorList>
    </citation>
    <scope>NUCLEOTIDE SEQUENCE</scope>
    <source>
        <strain evidence="7">Won</strain>
    </source>
</reference>
<dbReference type="GO" id="GO:0039694">
    <property type="term" value="P:viral RNA genome replication"/>
    <property type="evidence" value="ECO:0007669"/>
    <property type="project" value="InterPro"/>
</dbReference>
<evidence type="ECO:0000256" key="2">
    <source>
        <dbReference type="ARBA" id="ARBA00022679"/>
    </source>
</evidence>
<evidence type="ECO:0000256" key="5">
    <source>
        <dbReference type="ARBA" id="ARBA00022953"/>
    </source>
</evidence>
<keyword evidence="4" id="KW-0547">Nucleotide-binding</keyword>
<dbReference type="InterPro" id="IPR043128">
    <property type="entry name" value="Rev_trsase/Diguanyl_cyclase"/>
</dbReference>
<dbReference type="SUPFAM" id="SSF56672">
    <property type="entry name" value="DNA/RNA polymerases"/>
    <property type="match status" value="1"/>
</dbReference>
<accession>A0A890CB09</accession>
<evidence type="ECO:0000256" key="4">
    <source>
        <dbReference type="ARBA" id="ARBA00022741"/>
    </source>
</evidence>
<dbReference type="GO" id="GO:0003968">
    <property type="term" value="F:RNA-directed RNA polymerase activity"/>
    <property type="evidence" value="ECO:0007669"/>
    <property type="project" value="UniProtKB-KW"/>
</dbReference>
<evidence type="ECO:0000313" key="7">
    <source>
        <dbReference type="EMBL" id="QRG29179.1"/>
    </source>
</evidence>
<dbReference type="GO" id="GO:0000166">
    <property type="term" value="F:nucleotide binding"/>
    <property type="evidence" value="ECO:0007669"/>
    <property type="project" value="UniProtKB-KW"/>
</dbReference>
<dbReference type="Pfam" id="PF00680">
    <property type="entry name" value="RdRP_1"/>
    <property type="match status" value="1"/>
</dbReference>
<sequence length="481" mass="55165">MSGFRSALFGFNFTNFASDFEETSMRHTHVVRREHAVTYVDEYALEHIRDVDEKAYDHYLKGWSRSYYLPEKHLEAVMSYASPNFPASRLNVGLYNQAIQVIKNEFRSLPRVRAFDVLTELDQVPYKQSSAAGYDYAGAKGPIGGENHKRAISRAKAILWSAIKSDGEGIEHVINSSVPDVGYTRTQLADLYEKTKVRQVWGRAFHYIILEGVVAYPIIQLITQNDTFIHAGTDPTFSVPALLSDVSSRCDWIYSLDWKSFDSSVSRFEINTAFDIIKELVIFPNYETEQCFEITRQLFIHKKVAAPDGKVYFVHKGIPSGSYYTSIIGSIINRLRIEYLWRMITGQGPMMCYTLGDDSLVGDNQLVTPSKIEVFANSHNWYFNAEKTEYSRVPEFVSFLGRTYRGGMNVRDLKKCLRLLTYTEYPVESGRISAYRAKSIHEDSGKLSQTIGRVAQRLERHYGMASEDEVPSYFRRYVPFM</sequence>
<keyword evidence="3" id="KW-0548">Nucleotidyltransferase</keyword>
<evidence type="ECO:0000256" key="1">
    <source>
        <dbReference type="ARBA" id="ARBA00022484"/>
    </source>
</evidence>
<keyword evidence="5" id="KW-0693">Viral RNA replication</keyword>
<dbReference type="GO" id="GO:0003723">
    <property type="term" value="F:RNA binding"/>
    <property type="evidence" value="ECO:0007669"/>
    <property type="project" value="InterPro"/>
</dbReference>
<feature type="domain" description="RdRp catalytic" evidence="6">
    <location>
        <begin position="251"/>
        <end position="371"/>
    </location>
</feature>
<proteinExistence type="predicted"/>
<keyword evidence="2" id="KW-0808">Transferase</keyword>
<organism evidence="7">
    <name type="scientific">Alloteropsis cryptic virus 2</name>
    <dbReference type="NCBI Taxonomy" id="2809262"/>
    <lineage>
        <taxon>Viruses</taxon>
        <taxon>Riboviria</taxon>
        <taxon>Orthornavirae</taxon>
        <taxon>Pisuviricota</taxon>
        <taxon>Duplopiviricetes</taxon>
        <taxon>Durnavirales</taxon>
        <taxon>Partitiviridae</taxon>
    </lineage>
</organism>
<dbReference type="Gene3D" id="3.30.70.270">
    <property type="match status" value="1"/>
</dbReference>
<dbReference type="InterPro" id="IPR043502">
    <property type="entry name" value="DNA/RNA_pol_sf"/>
</dbReference>
<protein>
    <submittedName>
        <fullName evidence="7">Putative RdRp</fullName>
    </submittedName>
</protein>
<evidence type="ECO:0000259" key="6">
    <source>
        <dbReference type="PROSITE" id="PS50507"/>
    </source>
</evidence>
<dbReference type="InterPro" id="IPR007094">
    <property type="entry name" value="RNA-dir_pol_PSvirus"/>
</dbReference>
<dbReference type="PROSITE" id="PS50507">
    <property type="entry name" value="RDRP_SSRNA_POS"/>
    <property type="match status" value="1"/>
</dbReference>
<dbReference type="InterPro" id="IPR001205">
    <property type="entry name" value="RNA-dir_pol_C"/>
</dbReference>
<name>A0A890CB09_9VIRU</name>
<dbReference type="GO" id="GO:0006351">
    <property type="term" value="P:DNA-templated transcription"/>
    <property type="evidence" value="ECO:0007669"/>
    <property type="project" value="InterPro"/>
</dbReference>
<evidence type="ECO:0000256" key="3">
    <source>
        <dbReference type="ARBA" id="ARBA00022695"/>
    </source>
</evidence>
<dbReference type="EMBL" id="MT159293">
    <property type="protein sequence ID" value="QRG29179.1"/>
    <property type="molecule type" value="Genomic_RNA"/>
</dbReference>